<protein>
    <submittedName>
        <fullName evidence="4">Alpha/beta hydrolase family protein</fullName>
    </submittedName>
</protein>
<dbReference type="SUPFAM" id="SSF53474">
    <property type="entry name" value="alpha/beta-Hydrolases"/>
    <property type="match status" value="1"/>
</dbReference>
<organism evidence="4 5">
    <name type="scientific">Flagellimonas flava</name>
    <dbReference type="NCBI Taxonomy" id="570519"/>
    <lineage>
        <taxon>Bacteria</taxon>
        <taxon>Pseudomonadati</taxon>
        <taxon>Bacteroidota</taxon>
        <taxon>Flavobacteriia</taxon>
        <taxon>Flavobacteriales</taxon>
        <taxon>Flavobacteriaceae</taxon>
        <taxon>Flagellimonas</taxon>
    </lineage>
</organism>
<dbReference type="RefSeq" id="WP_073182067.1">
    <property type="nucleotide sequence ID" value="NZ_FQWL01000011.1"/>
</dbReference>
<evidence type="ECO:0000259" key="3">
    <source>
        <dbReference type="Pfam" id="PF02230"/>
    </source>
</evidence>
<dbReference type="AlphaFoldDB" id="A0A1M5Q704"/>
<dbReference type="EMBL" id="FQWL01000011">
    <property type="protein sequence ID" value="SHH09539.1"/>
    <property type="molecule type" value="Genomic_DNA"/>
</dbReference>
<dbReference type="PANTHER" id="PTHR43037:SF1">
    <property type="entry name" value="BLL1128 PROTEIN"/>
    <property type="match status" value="1"/>
</dbReference>
<evidence type="ECO:0000313" key="5">
    <source>
        <dbReference type="Proteomes" id="UP000184532"/>
    </source>
</evidence>
<feature type="chain" id="PRO_5012454762" evidence="2">
    <location>
        <begin position="25"/>
        <end position="242"/>
    </location>
</feature>
<dbReference type="InterPro" id="IPR050955">
    <property type="entry name" value="Plant_Biomass_Hydrol_Est"/>
</dbReference>
<name>A0A1M5Q704_9FLAO</name>
<dbReference type="InterPro" id="IPR003140">
    <property type="entry name" value="PLipase/COase/thioEstase"/>
</dbReference>
<dbReference type="STRING" id="570519.SAMN04488116_3525"/>
<accession>A0A1M5Q704</accession>
<evidence type="ECO:0000256" key="2">
    <source>
        <dbReference type="SAM" id="SignalP"/>
    </source>
</evidence>
<dbReference type="Pfam" id="PF02230">
    <property type="entry name" value="Abhydrolase_2"/>
    <property type="match status" value="1"/>
</dbReference>
<gene>
    <name evidence="4" type="ORF">SAMN04488116_3525</name>
</gene>
<evidence type="ECO:0000313" key="4">
    <source>
        <dbReference type="EMBL" id="SHH09539.1"/>
    </source>
</evidence>
<feature type="domain" description="Phospholipase/carboxylesterase/thioesterase" evidence="3">
    <location>
        <begin position="110"/>
        <end position="225"/>
    </location>
</feature>
<dbReference type="PROSITE" id="PS51257">
    <property type="entry name" value="PROKAR_LIPOPROTEIN"/>
    <property type="match status" value="1"/>
</dbReference>
<sequence length="242" mass="27842">MRKPQFRNLLVAFIGMCLMQSCSAQSHLIEDEIETVSKENLRYYLYYPQDYESNPDKSFGLLLFLHGGGEAGGDLSELKENGPPKMLVEGKQFPFLVLAPQNPHKRKWWSTQAVIQLLDSVVAQNRIDESRIYLTGLSRGGGASWELATQYPKKFAAMAVVCGMAPLPYAHWIDKNMPIWVFHGDKDEVISVSESDKMVRKLKEMNYDVRYTRYEGVGHNSWSRAYANDSLYSWFNQQKRKK</sequence>
<dbReference type="OrthoDB" id="9764953at2"/>
<reference evidence="5" key="1">
    <citation type="submission" date="2016-11" db="EMBL/GenBank/DDBJ databases">
        <authorList>
            <person name="Varghese N."/>
            <person name="Submissions S."/>
        </authorList>
    </citation>
    <scope>NUCLEOTIDE SEQUENCE [LARGE SCALE GENOMIC DNA]</scope>
    <source>
        <strain evidence="5">DSM 22638</strain>
    </source>
</reference>
<dbReference type="Proteomes" id="UP000184532">
    <property type="component" value="Unassembled WGS sequence"/>
</dbReference>
<keyword evidence="1 2" id="KW-0732">Signal</keyword>
<dbReference type="InterPro" id="IPR029058">
    <property type="entry name" value="AB_hydrolase_fold"/>
</dbReference>
<proteinExistence type="predicted"/>
<dbReference type="GO" id="GO:0016787">
    <property type="term" value="F:hydrolase activity"/>
    <property type="evidence" value="ECO:0007669"/>
    <property type="project" value="UniProtKB-KW"/>
</dbReference>
<dbReference type="Gene3D" id="3.40.50.1820">
    <property type="entry name" value="alpha/beta hydrolase"/>
    <property type="match status" value="1"/>
</dbReference>
<keyword evidence="4" id="KW-0378">Hydrolase</keyword>
<keyword evidence="5" id="KW-1185">Reference proteome</keyword>
<feature type="signal peptide" evidence="2">
    <location>
        <begin position="1"/>
        <end position="24"/>
    </location>
</feature>
<evidence type="ECO:0000256" key="1">
    <source>
        <dbReference type="ARBA" id="ARBA00022729"/>
    </source>
</evidence>
<dbReference type="PANTHER" id="PTHR43037">
    <property type="entry name" value="UNNAMED PRODUCT-RELATED"/>
    <property type="match status" value="1"/>
</dbReference>